<dbReference type="EMBL" id="NPIC01000009">
    <property type="protein sequence ID" value="RDL33269.1"/>
    <property type="molecule type" value="Genomic_DNA"/>
</dbReference>
<reference evidence="2 3" key="1">
    <citation type="journal article" date="2018" name="IMA Fungus">
        <title>IMA Genome-F 9: Draft genome sequence of Annulohypoxylon stygium, Aspergillus mulundensis, Berkeleyomyces basicola (syn. Thielaviopsis basicola), Ceratocystis smalleyi, two Cercospora beticola strains, Coleophoma cylindrospora, Fusarium fracticaudum, Phialophora cf. hyalina, and Morchella septimelata.</title>
        <authorList>
            <person name="Wingfield B.D."/>
            <person name="Bills G.F."/>
            <person name="Dong Y."/>
            <person name="Huang W."/>
            <person name="Nel W.J."/>
            <person name="Swalarsk-Parry B.S."/>
            <person name="Vaghefi N."/>
            <person name="Wilken P.M."/>
            <person name="An Z."/>
            <person name="de Beer Z.W."/>
            <person name="De Vos L."/>
            <person name="Chen L."/>
            <person name="Duong T.A."/>
            <person name="Gao Y."/>
            <person name="Hammerbacher A."/>
            <person name="Kikkert J.R."/>
            <person name="Li Y."/>
            <person name="Li H."/>
            <person name="Li K."/>
            <person name="Li Q."/>
            <person name="Liu X."/>
            <person name="Ma X."/>
            <person name="Naidoo K."/>
            <person name="Pethybridge S.J."/>
            <person name="Sun J."/>
            <person name="Steenkamp E.T."/>
            <person name="van der Nest M.A."/>
            <person name="van Wyk S."/>
            <person name="Wingfield M.J."/>
            <person name="Xiong C."/>
            <person name="Yue Q."/>
            <person name="Zhang X."/>
        </authorList>
    </citation>
    <scope>NUCLEOTIDE SEQUENCE [LARGE SCALE GENOMIC DNA]</scope>
    <source>
        <strain evidence="2 3">BP 5553</strain>
    </source>
</reference>
<gene>
    <name evidence="2" type="ORF">BP5553_08708</name>
</gene>
<evidence type="ECO:0000259" key="1">
    <source>
        <dbReference type="Pfam" id="PF20684"/>
    </source>
</evidence>
<dbReference type="OrthoDB" id="444631at2759"/>
<comment type="caution">
    <text evidence="2">The sequence shown here is derived from an EMBL/GenBank/DDBJ whole genome shotgun (WGS) entry which is preliminary data.</text>
</comment>
<keyword evidence="3" id="KW-1185">Reference proteome</keyword>
<feature type="domain" description="Rhodopsin" evidence="1">
    <location>
        <begin position="1"/>
        <end position="51"/>
    </location>
</feature>
<dbReference type="InterPro" id="IPR049326">
    <property type="entry name" value="Rhodopsin_dom_fungi"/>
</dbReference>
<sequence>MSAVRLRYAKAAAVKSDITYRAVQLWLWTDLDIHTGIICASLPSLKPFLRRYLPVLVDISPVPVDNFSHAPTNGRSKFSGRNHRSANDTITGYHMKVRNMSHAARATSEEDNPAAGVGWQRADSQEAIIVMGKEDAGRTF</sequence>
<name>A0A370TF06_9HELO</name>
<dbReference type="RefSeq" id="XP_031866762.1">
    <property type="nucleotide sequence ID" value="XM_032017331.1"/>
</dbReference>
<evidence type="ECO:0000313" key="2">
    <source>
        <dbReference type="EMBL" id="RDL33269.1"/>
    </source>
</evidence>
<proteinExistence type="predicted"/>
<dbReference type="AlphaFoldDB" id="A0A370TF06"/>
<protein>
    <recommendedName>
        <fullName evidence="1">Rhodopsin domain-containing protein</fullName>
    </recommendedName>
</protein>
<organism evidence="2 3">
    <name type="scientific">Venustampulla echinocandica</name>
    <dbReference type="NCBI Taxonomy" id="2656787"/>
    <lineage>
        <taxon>Eukaryota</taxon>
        <taxon>Fungi</taxon>
        <taxon>Dikarya</taxon>
        <taxon>Ascomycota</taxon>
        <taxon>Pezizomycotina</taxon>
        <taxon>Leotiomycetes</taxon>
        <taxon>Helotiales</taxon>
        <taxon>Pleuroascaceae</taxon>
        <taxon>Venustampulla</taxon>
    </lineage>
</organism>
<evidence type="ECO:0000313" key="3">
    <source>
        <dbReference type="Proteomes" id="UP000254866"/>
    </source>
</evidence>
<dbReference type="Pfam" id="PF20684">
    <property type="entry name" value="Fung_rhodopsin"/>
    <property type="match status" value="1"/>
</dbReference>
<dbReference type="Proteomes" id="UP000254866">
    <property type="component" value="Unassembled WGS sequence"/>
</dbReference>
<accession>A0A370TF06</accession>
<dbReference type="GeneID" id="43601557"/>